<gene>
    <name evidence="1" type="ORF">MDCFG202_LOCUS141678</name>
</gene>
<dbReference type="Gene3D" id="3.20.20.60">
    <property type="entry name" value="Phosphoenolpyruvate-binding domains"/>
    <property type="match status" value="1"/>
</dbReference>
<dbReference type="AlphaFoldDB" id="A0A2H3GEW0"/>
<dbReference type="GO" id="GO:0046872">
    <property type="term" value="F:metal ion binding"/>
    <property type="evidence" value="ECO:0007669"/>
    <property type="project" value="UniProtKB-KW"/>
</dbReference>
<proteinExistence type="predicted"/>
<dbReference type="InterPro" id="IPR036291">
    <property type="entry name" value="NAD(P)-bd_dom_sf"/>
</dbReference>
<dbReference type="SUPFAM" id="SSF48452">
    <property type="entry name" value="TPR-like"/>
    <property type="match status" value="1"/>
</dbReference>
<evidence type="ECO:0000313" key="2">
    <source>
        <dbReference type="Proteomes" id="UP000746612"/>
    </source>
</evidence>
<organism evidence="1 2">
    <name type="scientific">Gibberella zeae</name>
    <name type="common">Wheat head blight fungus</name>
    <name type="synonym">Fusarium graminearum</name>
    <dbReference type="NCBI Taxonomy" id="5518"/>
    <lineage>
        <taxon>Eukaryota</taxon>
        <taxon>Fungi</taxon>
        <taxon>Dikarya</taxon>
        <taxon>Ascomycota</taxon>
        <taxon>Pezizomycotina</taxon>
        <taxon>Sordariomycetes</taxon>
        <taxon>Hypocreomycetidae</taxon>
        <taxon>Hypocreales</taxon>
        <taxon>Nectriaceae</taxon>
        <taxon>Fusarium</taxon>
    </lineage>
</organism>
<dbReference type="SUPFAM" id="SSF51621">
    <property type="entry name" value="Phosphoenolpyruvate/pyruvate domain"/>
    <property type="match status" value="1"/>
</dbReference>
<dbReference type="PANTHER" id="PTHR30502:SF9">
    <property type="entry name" value="HPCH_HPAI ALDOLASE_CITRATE LYASE DOMAIN-CONTAINING PROTEIN"/>
    <property type="match status" value="1"/>
</dbReference>
<dbReference type="GO" id="GO:0005737">
    <property type="term" value="C:cytoplasm"/>
    <property type="evidence" value="ECO:0007669"/>
    <property type="project" value="TreeGrafter"/>
</dbReference>
<dbReference type="Gene3D" id="3.90.25.10">
    <property type="entry name" value="UDP-galactose 4-epimerase, domain 1"/>
    <property type="match status" value="1"/>
</dbReference>
<dbReference type="Pfam" id="PF13424">
    <property type="entry name" value="TPR_12"/>
    <property type="match status" value="1"/>
</dbReference>
<dbReference type="InterPro" id="IPR011990">
    <property type="entry name" value="TPR-like_helical_dom_sf"/>
</dbReference>
<dbReference type="InterPro" id="IPR015813">
    <property type="entry name" value="Pyrv/PenolPyrv_kinase-like_dom"/>
</dbReference>
<dbReference type="InterPro" id="IPR050251">
    <property type="entry name" value="HpcH-HpaI_aldolase"/>
</dbReference>
<evidence type="ECO:0000313" key="1">
    <source>
        <dbReference type="EMBL" id="CAG1975223.1"/>
    </source>
</evidence>
<protein>
    <submittedName>
        <fullName evidence="1">Uncharacterized protein</fullName>
    </submittedName>
</protein>
<name>A0A2H3GEW0_GIBZA</name>
<dbReference type="Gene3D" id="3.40.50.720">
    <property type="entry name" value="NAD(P)-binding Rossmann-like Domain"/>
    <property type="match status" value="1"/>
</dbReference>
<comment type="caution">
    <text evidence="1">The sequence shown here is derived from an EMBL/GenBank/DDBJ whole genome shotgun (WGS) entry which is preliminary data.</text>
</comment>
<reference evidence="1" key="1">
    <citation type="submission" date="2021-03" db="EMBL/GenBank/DDBJ databases">
        <authorList>
            <person name="Alouane T."/>
            <person name="Langin T."/>
            <person name="Bonhomme L."/>
        </authorList>
    </citation>
    <scope>NUCLEOTIDE SEQUENCE</scope>
    <source>
        <strain evidence="1">MDC_Fg202</strain>
    </source>
</reference>
<sequence>MSYTSPLTTTIHNRRLRLLNGLRAKSGPIMTFLGLPSFRSAELLASTGLDGIIVDCEHGHISDDAMHALVPTITSQGVSPLVRTRMTHPDLIKRALDAGSHGIIVPMINTVEDAEAVVRNAKFPPGGLRGQGSAFPGFAFGVDIPTYIKTANETILICLASIYRHQGRLKEAEELEMRVIEIRTRTLGEAHLDTLMSMGNLASTYQHQGRWKEAEELGLNLIEAASRSKSTKRFLPSEFGMVYREDNIAHITSYHWKLKAVDALEKTDLEFSLISIGLFLDDWAAPRIPTHIRAVNMFIDPENNAAVIPGDGNSPMVLTHSTDAAKFTVAALDLPHWKRRYSIVANRTTLNDAVRLAEEIKGTKFNVKYFSVEEMEKGEIDLTPSMKKALPTEMHDSMKNILALTGIGLSKGEVDLDKTIDLTLEFSGIKCLTVKDVWEAWK</sequence>
<dbReference type="PANTHER" id="PTHR30502">
    <property type="entry name" value="2-KETO-3-DEOXY-L-RHAMNONATE ALDOLASE"/>
    <property type="match status" value="1"/>
</dbReference>
<dbReference type="InterPro" id="IPR040442">
    <property type="entry name" value="Pyrv_kinase-like_dom_sf"/>
</dbReference>
<dbReference type="EMBL" id="CAJPIJ010000103">
    <property type="protein sequence ID" value="CAG1975223.1"/>
    <property type="molecule type" value="Genomic_DNA"/>
</dbReference>
<dbReference type="Proteomes" id="UP000746612">
    <property type="component" value="Unassembled WGS sequence"/>
</dbReference>
<dbReference type="GO" id="GO:0016832">
    <property type="term" value="F:aldehyde-lyase activity"/>
    <property type="evidence" value="ECO:0007669"/>
    <property type="project" value="TreeGrafter"/>
</dbReference>
<dbReference type="SUPFAM" id="SSF51735">
    <property type="entry name" value="NAD(P)-binding Rossmann-fold domains"/>
    <property type="match status" value="1"/>
</dbReference>
<accession>A0A2H3GEW0</accession>